<feature type="compositionally biased region" description="Basic residues" evidence="1">
    <location>
        <begin position="12"/>
        <end position="24"/>
    </location>
</feature>
<proteinExistence type="predicted"/>
<name>A0A176WBM0_MARPO</name>
<evidence type="ECO:0000313" key="3">
    <source>
        <dbReference type="Proteomes" id="UP000077202"/>
    </source>
</evidence>
<organism evidence="2 3">
    <name type="scientific">Marchantia polymorpha subsp. ruderalis</name>
    <dbReference type="NCBI Taxonomy" id="1480154"/>
    <lineage>
        <taxon>Eukaryota</taxon>
        <taxon>Viridiplantae</taxon>
        <taxon>Streptophyta</taxon>
        <taxon>Embryophyta</taxon>
        <taxon>Marchantiophyta</taxon>
        <taxon>Marchantiopsida</taxon>
        <taxon>Marchantiidae</taxon>
        <taxon>Marchantiales</taxon>
        <taxon>Marchantiaceae</taxon>
        <taxon>Marchantia</taxon>
    </lineage>
</organism>
<feature type="compositionally biased region" description="Polar residues" evidence="1">
    <location>
        <begin position="86"/>
        <end position="99"/>
    </location>
</feature>
<dbReference type="EMBL" id="LVLJ01001294">
    <property type="protein sequence ID" value="OAE30598.1"/>
    <property type="molecule type" value="Genomic_DNA"/>
</dbReference>
<evidence type="ECO:0000256" key="1">
    <source>
        <dbReference type="SAM" id="MobiDB-lite"/>
    </source>
</evidence>
<accession>A0A176WBM0</accession>
<gene>
    <name evidence="2" type="ORF">AXG93_2909s1010</name>
</gene>
<protein>
    <submittedName>
        <fullName evidence="2">Uncharacterized protein</fullName>
    </submittedName>
</protein>
<feature type="compositionally biased region" description="Basic and acidic residues" evidence="1">
    <location>
        <begin position="392"/>
        <end position="403"/>
    </location>
</feature>
<dbReference type="AlphaFoldDB" id="A0A176WBM0"/>
<comment type="caution">
    <text evidence="2">The sequence shown here is derived from an EMBL/GenBank/DDBJ whole genome shotgun (WGS) entry which is preliminary data.</text>
</comment>
<sequence length="417" mass="46190">MAETKIAGIRQSRTRARPKKKTNRGRVVSDSSNSCVEKTNATALATDEENNDEPTLQVLEVGPLAEPAKVPTEVAVEPSEERMDTASPSFLSSEQTRSVGSEDVPQPKTSEELAKKLTLSEEILEQIVAQTQSVGSEYIPQLKRSEELAKKLTLSEEILKQIVAQVGGMVGDITGIPALPPPKEEVRSEVAEKTSEEGSNGIRVNREWDSATAMAKEQVASLTAECATTRATLHEQEDRLQAKEMECEALRLNLVKELDLRVTLEQDCSSLRTANENLHAKELAKTEGRRVEEARIAEDLWAQIAETKTGQEELRSMIAELANDRDKEFKRAEELTASLAEVLWKHEGELTDWAKKLAGCEAARSSEVECKLKVKLECGRLQEQLKRATLHLEESQGRAEKAKAAHRQSLDETTDEL</sequence>
<dbReference type="Proteomes" id="UP000077202">
    <property type="component" value="Unassembled WGS sequence"/>
</dbReference>
<feature type="compositionally biased region" description="Polar residues" evidence="1">
    <location>
        <begin position="29"/>
        <end position="43"/>
    </location>
</feature>
<feature type="region of interest" description="Disordered" evidence="1">
    <location>
        <begin position="392"/>
        <end position="417"/>
    </location>
</feature>
<keyword evidence="3" id="KW-1185">Reference proteome</keyword>
<feature type="region of interest" description="Disordered" evidence="1">
    <location>
        <begin position="1"/>
        <end position="109"/>
    </location>
</feature>
<evidence type="ECO:0000313" key="2">
    <source>
        <dbReference type="EMBL" id="OAE30598.1"/>
    </source>
</evidence>
<reference evidence="2" key="1">
    <citation type="submission" date="2016-03" db="EMBL/GenBank/DDBJ databases">
        <title>Mechanisms controlling the formation of the plant cell surface in tip-growing cells are functionally conserved among land plants.</title>
        <authorList>
            <person name="Honkanen S."/>
            <person name="Jones V.A."/>
            <person name="Morieri G."/>
            <person name="Champion C."/>
            <person name="Hetherington A.J."/>
            <person name="Kelly S."/>
            <person name="Saint-Marcoux D."/>
            <person name="Proust H."/>
            <person name="Prescott H."/>
            <person name="Dolan L."/>
        </authorList>
    </citation>
    <scope>NUCLEOTIDE SEQUENCE [LARGE SCALE GENOMIC DNA]</scope>
    <source>
        <tissue evidence="2">Whole gametophyte</tissue>
    </source>
</reference>